<name>A0A1L2ZPF7_9MICC</name>
<gene>
    <name evidence="1" type="ORF">BHE16_07615</name>
</gene>
<dbReference type="Gene3D" id="1.20.58.220">
    <property type="entry name" value="Phosphate transport system protein phou homolog 2, domain 2"/>
    <property type="match status" value="1"/>
</dbReference>
<dbReference type="STRING" id="556325.BHE16_07615"/>
<keyword evidence="2" id="KW-1185">Reference proteome</keyword>
<proteinExistence type="predicted"/>
<dbReference type="KEGG" id="nae:BHE16_07615"/>
<evidence type="ECO:0000313" key="1">
    <source>
        <dbReference type="EMBL" id="APF40901.1"/>
    </source>
</evidence>
<evidence type="ECO:0000313" key="2">
    <source>
        <dbReference type="Proteomes" id="UP000183530"/>
    </source>
</evidence>
<dbReference type="Proteomes" id="UP000183530">
    <property type="component" value="Chromosome"/>
</dbReference>
<dbReference type="InterPro" id="IPR038078">
    <property type="entry name" value="PhoU-like_sf"/>
</dbReference>
<dbReference type="PANTHER" id="PTHR37298:SF1">
    <property type="entry name" value="UPF0111 PROTEIN YKAA"/>
    <property type="match status" value="1"/>
</dbReference>
<evidence type="ECO:0008006" key="3">
    <source>
        <dbReference type="Google" id="ProtNLM"/>
    </source>
</evidence>
<accession>A0A1L2ZPF7</accession>
<dbReference type="EMBL" id="CP018135">
    <property type="protein sequence ID" value="APF40901.1"/>
    <property type="molecule type" value="Genomic_DNA"/>
</dbReference>
<organism evidence="1 2">
    <name type="scientific">Neomicrococcus aestuarii</name>
    <dbReference type="NCBI Taxonomy" id="556325"/>
    <lineage>
        <taxon>Bacteria</taxon>
        <taxon>Bacillati</taxon>
        <taxon>Actinomycetota</taxon>
        <taxon>Actinomycetes</taxon>
        <taxon>Micrococcales</taxon>
        <taxon>Micrococcaceae</taxon>
        <taxon>Neomicrococcus</taxon>
    </lineage>
</organism>
<dbReference type="PANTHER" id="PTHR37298">
    <property type="entry name" value="UPF0111 PROTEIN YKAA"/>
    <property type="match status" value="1"/>
</dbReference>
<sequence length="205" mass="23295">MKLSLFPTEHRGLALLLNVSSDVRECISALSQSLGAATEERVQLALDCERAENRSTDHHHALLTHLRSSYVSPIPREDLYQFSLYLHDATSHLAGAAKALSHMPIDRLPKVVSDQLEVLDRQSELFADIIRRLDNLGQLELKWLDMLRLSKRMSRAHQVWLTELSSYQRVGSYARDLAFADQLHDAMLCFRAIADHLGLILVRES</sequence>
<dbReference type="AlphaFoldDB" id="A0A1L2ZPF7"/>
<dbReference type="RefSeq" id="WP_071894378.1">
    <property type="nucleotide sequence ID" value="NZ_CP018135.1"/>
</dbReference>
<dbReference type="InterPro" id="IPR052912">
    <property type="entry name" value="UPF0111_domain"/>
</dbReference>
<protein>
    <recommendedName>
        <fullName evidence="3">Phosphate transport regulator</fullName>
    </recommendedName>
</protein>
<reference evidence="1 2" key="1">
    <citation type="submission" date="2016-11" db="EMBL/GenBank/DDBJ databases">
        <title>Genome sequencing of Zhihengliuella aestuarii B18 antagonistic to Plasmodiophora brassicae.</title>
        <authorList>
            <person name="Luo Y."/>
        </authorList>
    </citation>
    <scope>NUCLEOTIDE SEQUENCE [LARGE SCALE GENOMIC DNA]</scope>
    <source>
        <strain evidence="1 2">B18</strain>
    </source>
</reference>